<accession>A0A1W1D1Q4</accession>
<dbReference type="EMBL" id="FPHP01000001">
    <property type="protein sequence ID" value="SFV74488.1"/>
    <property type="molecule type" value="Genomic_DNA"/>
</dbReference>
<evidence type="ECO:0000313" key="1">
    <source>
        <dbReference type="EMBL" id="SFV74488.1"/>
    </source>
</evidence>
<dbReference type="InterPro" id="IPR012349">
    <property type="entry name" value="Split_barrel_FMN-bd"/>
</dbReference>
<organism evidence="1">
    <name type="scientific">hydrothermal vent metagenome</name>
    <dbReference type="NCBI Taxonomy" id="652676"/>
    <lineage>
        <taxon>unclassified sequences</taxon>
        <taxon>metagenomes</taxon>
        <taxon>ecological metagenomes</taxon>
    </lineage>
</organism>
<dbReference type="Gene3D" id="2.30.110.10">
    <property type="entry name" value="Electron Transport, Fmn-binding Protein, Chain A"/>
    <property type="match status" value="1"/>
</dbReference>
<name>A0A1W1D1Q4_9ZZZZ</name>
<reference evidence="1" key="1">
    <citation type="submission" date="2016-10" db="EMBL/GenBank/DDBJ databases">
        <authorList>
            <person name="de Groot N.N."/>
        </authorList>
    </citation>
    <scope>NUCLEOTIDE SEQUENCE</scope>
</reference>
<gene>
    <name evidence="1" type="ORF">MNB_SM-3-1400</name>
</gene>
<proteinExistence type="predicted"/>
<dbReference type="SUPFAM" id="SSF50475">
    <property type="entry name" value="FMN-binding split barrel"/>
    <property type="match status" value="1"/>
</dbReference>
<evidence type="ECO:0008006" key="2">
    <source>
        <dbReference type="Google" id="ProtNLM"/>
    </source>
</evidence>
<sequence length="138" mass="15973">MKKDIDKIIHFLDEHHILSLATSFEDELSVCNLFYAYDKQNNAFIVASDENTNHIKHILQNNKVAGTVVLETKQVGKIQGVQFQAIMKKSTNEREKKLYFDAFPYAKLLNPTLWSIQVYFFKMTDNKLGFGKKIIISL</sequence>
<protein>
    <recommendedName>
        <fullName evidence="2">Pyridoxamine 5'-phosphate oxidase putative domain-containing protein</fullName>
    </recommendedName>
</protein>
<dbReference type="AlphaFoldDB" id="A0A1W1D1Q4"/>